<feature type="modified residue" description="4-aspartylphosphate" evidence="3">
    <location>
        <position position="61"/>
    </location>
</feature>
<dbReference type="Gene3D" id="1.10.10.10">
    <property type="entry name" value="Winged helix-like DNA-binding domain superfamily/Winged helix DNA-binding domain"/>
    <property type="match status" value="1"/>
</dbReference>
<gene>
    <name evidence="6" type="ORF">SUTH_00616</name>
</gene>
<keyword evidence="2" id="KW-0238">DNA-binding</keyword>
<keyword evidence="1 3" id="KW-0597">Phosphoprotein</keyword>
<dbReference type="Proteomes" id="UP000031637">
    <property type="component" value="Chromosome"/>
</dbReference>
<dbReference type="PANTHER" id="PTHR45566">
    <property type="entry name" value="HTH-TYPE TRANSCRIPTIONAL REGULATOR YHJB-RELATED"/>
    <property type="match status" value="1"/>
</dbReference>
<dbReference type="AlphaFoldDB" id="W0SCF2"/>
<evidence type="ECO:0000313" key="6">
    <source>
        <dbReference type="EMBL" id="BAO28430.1"/>
    </source>
</evidence>
<evidence type="ECO:0000259" key="5">
    <source>
        <dbReference type="PROSITE" id="PS50110"/>
    </source>
</evidence>
<dbReference type="CDD" id="cd17535">
    <property type="entry name" value="REC_NarL-like"/>
    <property type="match status" value="1"/>
</dbReference>
<dbReference type="SUPFAM" id="SSF52172">
    <property type="entry name" value="CheY-like"/>
    <property type="match status" value="1"/>
</dbReference>
<dbReference type="GO" id="GO:0003677">
    <property type="term" value="F:DNA binding"/>
    <property type="evidence" value="ECO:0007669"/>
    <property type="project" value="UniProtKB-KW"/>
</dbReference>
<dbReference type="STRING" id="1223802.SUTH_00616"/>
<dbReference type="PRINTS" id="PR00038">
    <property type="entry name" value="HTHLUXR"/>
</dbReference>
<dbReference type="SMART" id="SM00448">
    <property type="entry name" value="REC"/>
    <property type="match status" value="1"/>
</dbReference>
<feature type="domain" description="HTH luxR-type" evidence="4">
    <location>
        <begin position="140"/>
        <end position="205"/>
    </location>
</feature>
<dbReference type="KEGG" id="shd:SUTH_00616"/>
<dbReference type="InterPro" id="IPR016032">
    <property type="entry name" value="Sig_transdc_resp-reg_C-effctor"/>
</dbReference>
<dbReference type="Pfam" id="PF00196">
    <property type="entry name" value="GerE"/>
    <property type="match status" value="1"/>
</dbReference>
<name>W0SCF2_9PROT</name>
<dbReference type="SMART" id="SM00421">
    <property type="entry name" value="HTH_LUXR"/>
    <property type="match status" value="1"/>
</dbReference>
<accession>W0SCF2</accession>
<dbReference type="GO" id="GO:0000160">
    <property type="term" value="P:phosphorelay signal transduction system"/>
    <property type="evidence" value="ECO:0007669"/>
    <property type="project" value="InterPro"/>
</dbReference>
<sequence length="211" mass="23150">MQTDRRSPFALIVEDHPLVSDSLVACIRDCDAALRVDTAESLRAALRILAQRPMPVLVVTDLTLTDANGMEAVKRLRAAVPHSPLLVFTALDDPELRNEAKALGVRGYLIKNASTQTLRDEIRTALGGRPHGPHAAPVGTAAPDPLLTPKQRAVLEELAAGRSNHQIAARMNISEETVRSHMKEILGRLAVKNRTEAVVRYLQMLRPDARR</sequence>
<evidence type="ECO:0000256" key="3">
    <source>
        <dbReference type="PROSITE-ProRule" id="PRU00169"/>
    </source>
</evidence>
<reference evidence="6 7" key="1">
    <citation type="journal article" date="2014" name="Syst. Appl. Microbiol.">
        <title>Complete genomes of freshwater sulfur oxidizers Sulfuricella denitrificans skB26 and Sulfuritalea hydrogenivorans sk43H: genetic insights into the sulfur oxidation pathway of betaproteobacteria.</title>
        <authorList>
            <person name="Watanabe T."/>
            <person name="Kojima H."/>
            <person name="Fukui M."/>
        </authorList>
    </citation>
    <scope>NUCLEOTIDE SEQUENCE [LARGE SCALE GENOMIC DNA]</scope>
    <source>
        <strain evidence="6">DSM22779</strain>
    </source>
</reference>
<dbReference type="PROSITE" id="PS50043">
    <property type="entry name" value="HTH_LUXR_2"/>
    <property type="match status" value="1"/>
</dbReference>
<dbReference type="PROSITE" id="PS50110">
    <property type="entry name" value="RESPONSE_REGULATORY"/>
    <property type="match status" value="1"/>
</dbReference>
<dbReference type="Gene3D" id="3.40.50.2300">
    <property type="match status" value="1"/>
</dbReference>
<evidence type="ECO:0000256" key="2">
    <source>
        <dbReference type="ARBA" id="ARBA00023125"/>
    </source>
</evidence>
<evidence type="ECO:0000256" key="1">
    <source>
        <dbReference type="ARBA" id="ARBA00022553"/>
    </source>
</evidence>
<feature type="domain" description="Response regulatory" evidence="5">
    <location>
        <begin position="9"/>
        <end position="126"/>
    </location>
</feature>
<dbReference type="InterPro" id="IPR036388">
    <property type="entry name" value="WH-like_DNA-bd_sf"/>
</dbReference>
<organism evidence="6 7">
    <name type="scientific">Sulfuritalea hydrogenivorans sk43H</name>
    <dbReference type="NCBI Taxonomy" id="1223802"/>
    <lineage>
        <taxon>Bacteria</taxon>
        <taxon>Pseudomonadati</taxon>
        <taxon>Pseudomonadota</taxon>
        <taxon>Betaproteobacteria</taxon>
        <taxon>Nitrosomonadales</taxon>
        <taxon>Sterolibacteriaceae</taxon>
        <taxon>Sulfuritalea</taxon>
    </lineage>
</organism>
<keyword evidence="7" id="KW-1185">Reference proteome</keyword>
<protein>
    <submittedName>
        <fullName evidence="6">Two component transcriptional regulator, LuxR family</fullName>
    </submittedName>
</protein>
<dbReference type="InterPro" id="IPR000792">
    <property type="entry name" value="Tscrpt_reg_LuxR_C"/>
</dbReference>
<dbReference type="InterPro" id="IPR058245">
    <property type="entry name" value="NreC/VraR/RcsB-like_REC"/>
</dbReference>
<dbReference type="Pfam" id="PF00072">
    <property type="entry name" value="Response_reg"/>
    <property type="match status" value="1"/>
</dbReference>
<dbReference type="HOGENOM" id="CLU_000445_90_0_4"/>
<dbReference type="SUPFAM" id="SSF46894">
    <property type="entry name" value="C-terminal effector domain of the bipartite response regulators"/>
    <property type="match status" value="1"/>
</dbReference>
<dbReference type="EMBL" id="AP012547">
    <property type="protein sequence ID" value="BAO28430.1"/>
    <property type="molecule type" value="Genomic_DNA"/>
</dbReference>
<dbReference type="InterPro" id="IPR011006">
    <property type="entry name" value="CheY-like_superfamily"/>
</dbReference>
<dbReference type="InterPro" id="IPR001789">
    <property type="entry name" value="Sig_transdc_resp-reg_receiver"/>
</dbReference>
<proteinExistence type="predicted"/>
<evidence type="ECO:0000313" key="7">
    <source>
        <dbReference type="Proteomes" id="UP000031637"/>
    </source>
</evidence>
<dbReference type="GO" id="GO:0006355">
    <property type="term" value="P:regulation of DNA-templated transcription"/>
    <property type="evidence" value="ECO:0007669"/>
    <property type="project" value="InterPro"/>
</dbReference>
<dbReference type="PANTHER" id="PTHR45566:SF2">
    <property type="entry name" value="NARL SUBFAMILY"/>
    <property type="match status" value="1"/>
</dbReference>
<evidence type="ECO:0000259" key="4">
    <source>
        <dbReference type="PROSITE" id="PS50043"/>
    </source>
</evidence>
<dbReference type="InterPro" id="IPR051015">
    <property type="entry name" value="EvgA-like"/>
</dbReference>
<dbReference type="CDD" id="cd06170">
    <property type="entry name" value="LuxR_C_like"/>
    <property type="match status" value="1"/>
</dbReference>